<protein>
    <recommendedName>
        <fullName evidence="6">MSHA biogenesis protein MshN</fullName>
    </recommendedName>
</protein>
<keyword evidence="1" id="KW-0802">TPR repeat</keyword>
<evidence type="ECO:0000313" key="5">
    <source>
        <dbReference type="Proteomes" id="UP000659697"/>
    </source>
</evidence>
<reference evidence="5" key="1">
    <citation type="journal article" date="2019" name="Int. J. Syst. Evol. Microbiol.">
        <title>The Global Catalogue of Microorganisms (GCM) 10K type strain sequencing project: providing services to taxonomists for standard genome sequencing and annotation.</title>
        <authorList>
            <consortium name="The Broad Institute Genomics Platform"/>
            <consortium name="The Broad Institute Genome Sequencing Center for Infectious Disease"/>
            <person name="Wu L."/>
            <person name="Ma J."/>
        </authorList>
    </citation>
    <scope>NUCLEOTIDE SEQUENCE [LARGE SCALE GENOMIC DNA]</scope>
    <source>
        <strain evidence="5">CGMCC 1.7003</strain>
    </source>
</reference>
<evidence type="ECO:0000256" key="3">
    <source>
        <dbReference type="SAM" id="Phobius"/>
    </source>
</evidence>
<feature type="repeat" description="TPR" evidence="1">
    <location>
        <begin position="252"/>
        <end position="285"/>
    </location>
</feature>
<feature type="transmembrane region" description="Helical" evidence="3">
    <location>
        <begin position="46"/>
        <end position="63"/>
    </location>
</feature>
<dbReference type="RefSeq" id="WP_189432224.1">
    <property type="nucleotide sequence ID" value="NZ_BNAO01000003.1"/>
</dbReference>
<dbReference type="PROSITE" id="PS50005">
    <property type="entry name" value="TPR"/>
    <property type="match status" value="1"/>
</dbReference>
<keyword evidence="3" id="KW-0812">Transmembrane</keyword>
<evidence type="ECO:0000256" key="2">
    <source>
        <dbReference type="SAM" id="MobiDB-lite"/>
    </source>
</evidence>
<organism evidence="4 5">
    <name type="scientific">Alishewanella longhuensis</name>
    <dbReference type="NCBI Taxonomy" id="1091037"/>
    <lineage>
        <taxon>Bacteria</taxon>
        <taxon>Pseudomonadati</taxon>
        <taxon>Pseudomonadota</taxon>
        <taxon>Gammaproteobacteria</taxon>
        <taxon>Alteromonadales</taxon>
        <taxon>Alteromonadaceae</taxon>
        <taxon>Alishewanella</taxon>
    </lineage>
</organism>
<evidence type="ECO:0000313" key="4">
    <source>
        <dbReference type="EMBL" id="GHG67826.1"/>
    </source>
</evidence>
<accession>A0ABQ3KXH7</accession>
<gene>
    <name evidence="4" type="ORF">GCM10010919_16820</name>
</gene>
<evidence type="ECO:0000256" key="1">
    <source>
        <dbReference type="PROSITE-ProRule" id="PRU00339"/>
    </source>
</evidence>
<dbReference type="SUPFAM" id="SSF48452">
    <property type="entry name" value="TPR-like"/>
    <property type="match status" value="1"/>
</dbReference>
<dbReference type="InterPro" id="IPR011990">
    <property type="entry name" value="TPR-like_helical_dom_sf"/>
</dbReference>
<dbReference type="Proteomes" id="UP000659697">
    <property type="component" value="Unassembled WGS sequence"/>
</dbReference>
<feature type="region of interest" description="Disordered" evidence="2">
    <location>
        <begin position="10"/>
        <end position="37"/>
    </location>
</feature>
<comment type="caution">
    <text evidence="4">The sequence shown here is derived from an EMBL/GenBank/DDBJ whole genome shotgun (WGS) entry which is preliminary data.</text>
</comment>
<name>A0ABQ3KXH7_9ALTE</name>
<keyword evidence="5" id="KW-1185">Reference proteome</keyword>
<evidence type="ECO:0008006" key="6">
    <source>
        <dbReference type="Google" id="ProtNLM"/>
    </source>
</evidence>
<keyword evidence="3" id="KW-1133">Transmembrane helix</keyword>
<dbReference type="Gene3D" id="1.25.40.10">
    <property type="entry name" value="Tetratricopeptide repeat domain"/>
    <property type="match status" value="1"/>
</dbReference>
<proteinExistence type="predicted"/>
<dbReference type="InterPro" id="IPR019734">
    <property type="entry name" value="TPR_rpt"/>
</dbReference>
<dbReference type="EMBL" id="BNAO01000003">
    <property type="protein sequence ID" value="GHG67826.1"/>
    <property type="molecule type" value="Genomic_DNA"/>
</dbReference>
<keyword evidence="3" id="KW-0472">Membrane</keyword>
<sequence>MSVINKMLQDLQQREASPPLSNTVVQSTATMSESIPWQQPKRRRKFLALMMLAVVVAAAFWYWPILPPTAQQLTAQPLTAEQTAAEQTAAEQTATQQSTALQPTAQQVQNALVKVTEIATNDNAIIKPNAASVPDLSYQGQPVAPERPAILQSTNLAYGANGEAQAKLNDKAATVINVPLSEARPEAPSAQTVSEVVSQQESAMPESRLTIEQAPVSVLQQQYELAVSAASAQQWQQALAYLSAAEPIATFPAYFALKAAVLQQQAEWSAALELYQQLLQLEPTHAGWNLAAGISAQQLSANELAQRFYVIAWQHRTQLPAASQAYLQQQLSQMKL</sequence>